<feature type="region of interest" description="Disordered" evidence="6">
    <location>
        <begin position="43"/>
        <end position="98"/>
    </location>
</feature>
<dbReference type="Pfam" id="PF00573">
    <property type="entry name" value="Ribosomal_L4"/>
    <property type="match status" value="1"/>
</dbReference>
<dbReference type="GO" id="GO:0019843">
    <property type="term" value="F:rRNA binding"/>
    <property type="evidence" value="ECO:0007669"/>
    <property type="project" value="UniProtKB-UniRule"/>
</dbReference>
<dbReference type="InterPro" id="IPR002136">
    <property type="entry name" value="Ribosomal_uL4"/>
</dbReference>
<dbReference type="GO" id="GO:1990904">
    <property type="term" value="C:ribonucleoprotein complex"/>
    <property type="evidence" value="ECO:0007669"/>
    <property type="project" value="UniProtKB-KW"/>
</dbReference>
<reference evidence="7" key="1">
    <citation type="journal article" date="2015" name="ISME J.">
        <title>Aquifer environment selects for microbial species cohorts in sediment and groundwater.</title>
        <authorList>
            <person name="Hug L.A."/>
            <person name="Thomas B.C."/>
            <person name="Brown C.T."/>
            <person name="Frischkorn K.R."/>
            <person name="Williams K.H."/>
            <person name="Tringe S.G."/>
            <person name="Banfield J.F."/>
        </authorList>
    </citation>
    <scope>NUCLEOTIDE SEQUENCE</scope>
</reference>
<evidence type="ECO:0000256" key="6">
    <source>
        <dbReference type="SAM" id="MobiDB-lite"/>
    </source>
</evidence>
<dbReference type="HAMAP" id="MF_01328_B">
    <property type="entry name" value="Ribosomal_uL4_B"/>
    <property type="match status" value="1"/>
</dbReference>
<name>A0A0H4T6G7_9CHLR</name>
<dbReference type="GO" id="GO:0006412">
    <property type="term" value="P:translation"/>
    <property type="evidence" value="ECO:0007669"/>
    <property type="project" value="UniProtKB-UniRule"/>
</dbReference>
<evidence type="ECO:0000256" key="3">
    <source>
        <dbReference type="ARBA" id="ARBA00023274"/>
    </source>
</evidence>
<keyword evidence="5" id="KW-0694">RNA-binding</keyword>
<comment type="similarity">
    <text evidence="1 5">Belongs to the universal ribosomal protein uL4 family.</text>
</comment>
<organism evidence="7">
    <name type="scientific">uncultured Chloroflexi bacterium Rifle_16ft_4_minimus_3189</name>
    <dbReference type="NCBI Taxonomy" id="1665068"/>
    <lineage>
        <taxon>Bacteria</taxon>
        <taxon>Bacillati</taxon>
        <taxon>Chloroflexota</taxon>
        <taxon>environmental samples</taxon>
    </lineage>
</organism>
<dbReference type="InterPro" id="IPR013005">
    <property type="entry name" value="Ribosomal_uL4-like"/>
</dbReference>
<sequence>MKVPVKNMAGENVGEVELNKLIFEAPINTALMHQALTRQLANARQGTAKTKTRGEVAGSTRKVWRQKHTGRARQGSRKAPQWRKGGTVFGPSPRSYRQRMPKNMRHAALRSALSVKAADNQIVVLDALMLDAPKTKAMADMLRNLEVGRSALILLSEGSPTVERSIRNLEGVQYLRAQYLNVRDLLGAETVVVPQSALDAIDELLG</sequence>
<comment type="function">
    <text evidence="5">Forms part of the polypeptide exit tunnel.</text>
</comment>
<gene>
    <name evidence="5 7" type="primary">rplD</name>
</gene>
<dbReference type="PANTHER" id="PTHR10746:SF6">
    <property type="entry name" value="LARGE RIBOSOMAL SUBUNIT PROTEIN UL4M"/>
    <property type="match status" value="1"/>
</dbReference>
<dbReference type="Gene3D" id="3.40.1370.10">
    <property type="match status" value="1"/>
</dbReference>
<dbReference type="EMBL" id="KT006988">
    <property type="protein sequence ID" value="AKQ02012.1"/>
    <property type="molecule type" value="Genomic_DNA"/>
</dbReference>
<dbReference type="SUPFAM" id="SSF52166">
    <property type="entry name" value="Ribosomal protein L4"/>
    <property type="match status" value="1"/>
</dbReference>
<dbReference type="GO" id="GO:0005840">
    <property type="term" value="C:ribosome"/>
    <property type="evidence" value="ECO:0007669"/>
    <property type="project" value="UniProtKB-KW"/>
</dbReference>
<proteinExistence type="inferred from homology"/>
<comment type="function">
    <text evidence="5">One of the primary rRNA binding proteins, this protein initially binds near the 5'-end of the 23S rRNA. It is important during the early stages of 50S assembly. It makes multiple contacts with different domains of the 23S rRNA in the assembled 50S subunit and ribosome.</text>
</comment>
<evidence type="ECO:0000256" key="1">
    <source>
        <dbReference type="ARBA" id="ARBA00010528"/>
    </source>
</evidence>
<keyword evidence="5" id="KW-0699">rRNA-binding</keyword>
<feature type="compositionally biased region" description="Basic residues" evidence="6">
    <location>
        <begin position="62"/>
        <end position="76"/>
    </location>
</feature>
<dbReference type="NCBIfam" id="TIGR03953">
    <property type="entry name" value="rplD_bact"/>
    <property type="match status" value="1"/>
</dbReference>
<comment type="subunit">
    <text evidence="5">Part of the 50S ribosomal subunit.</text>
</comment>
<keyword evidence="2 5" id="KW-0689">Ribosomal protein</keyword>
<evidence type="ECO:0000313" key="7">
    <source>
        <dbReference type="EMBL" id="AKQ02012.1"/>
    </source>
</evidence>
<dbReference type="InterPro" id="IPR023574">
    <property type="entry name" value="Ribosomal_uL4_dom_sf"/>
</dbReference>
<dbReference type="PANTHER" id="PTHR10746">
    <property type="entry name" value="50S RIBOSOMAL PROTEIN L4"/>
    <property type="match status" value="1"/>
</dbReference>
<evidence type="ECO:0000256" key="5">
    <source>
        <dbReference type="HAMAP-Rule" id="MF_01328"/>
    </source>
</evidence>
<accession>A0A0H4T6G7</accession>
<protein>
    <recommendedName>
        <fullName evidence="4 5">Large ribosomal subunit protein uL4</fullName>
    </recommendedName>
</protein>
<evidence type="ECO:0000256" key="4">
    <source>
        <dbReference type="ARBA" id="ARBA00035244"/>
    </source>
</evidence>
<evidence type="ECO:0000256" key="2">
    <source>
        <dbReference type="ARBA" id="ARBA00022980"/>
    </source>
</evidence>
<keyword evidence="3 5" id="KW-0687">Ribonucleoprotein</keyword>
<dbReference type="AlphaFoldDB" id="A0A0H4T6G7"/>
<dbReference type="GO" id="GO:0003735">
    <property type="term" value="F:structural constituent of ribosome"/>
    <property type="evidence" value="ECO:0007669"/>
    <property type="project" value="InterPro"/>
</dbReference>